<dbReference type="GO" id="GO:0015293">
    <property type="term" value="F:symporter activity"/>
    <property type="evidence" value="ECO:0007669"/>
    <property type="project" value="UniProtKB-KW"/>
</dbReference>
<feature type="transmembrane region" description="Helical" evidence="7">
    <location>
        <begin position="245"/>
        <end position="269"/>
    </location>
</feature>
<feature type="transmembrane region" description="Helical" evidence="7">
    <location>
        <begin position="171"/>
        <end position="192"/>
    </location>
</feature>
<evidence type="ECO:0000256" key="5">
    <source>
        <dbReference type="ARBA" id="ARBA00023136"/>
    </source>
</evidence>
<dbReference type="NCBIfam" id="NF037979">
    <property type="entry name" value="Na_transp"/>
    <property type="match status" value="1"/>
</dbReference>
<evidence type="ECO:0000256" key="2">
    <source>
        <dbReference type="ARBA" id="ARBA00022448"/>
    </source>
</evidence>
<proteinExistence type="inferred from homology"/>
<dbReference type="InterPro" id="IPR047218">
    <property type="entry name" value="YocR/YhdH-like"/>
</dbReference>
<dbReference type="InterPro" id="IPR000175">
    <property type="entry name" value="Na/ntran_symport"/>
</dbReference>
<feature type="non-terminal residue" evidence="8">
    <location>
        <position position="402"/>
    </location>
</feature>
<feature type="transmembrane region" description="Helical" evidence="7">
    <location>
        <begin position="377"/>
        <end position="397"/>
    </location>
</feature>
<evidence type="ECO:0000256" key="4">
    <source>
        <dbReference type="ARBA" id="ARBA00022989"/>
    </source>
</evidence>
<gene>
    <name evidence="8" type="ORF">G4L39_05425</name>
</gene>
<comment type="caution">
    <text evidence="8">The sequence shown here is derived from an EMBL/GenBank/DDBJ whole genome shotgun (WGS) entry which is preliminary data.</text>
</comment>
<feature type="transmembrane region" description="Helical" evidence="7">
    <location>
        <begin position="43"/>
        <end position="66"/>
    </location>
</feature>
<evidence type="ECO:0000256" key="1">
    <source>
        <dbReference type="ARBA" id="ARBA00004141"/>
    </source>
</evidence>
<evidence type="ECO:0000256" key="6">
    <source>
        <dbReference type="RuleBase" id="RU003732"/>
    </source>
</evidence>
<dbReference type="AlphaFoldDB" id="A0A6M1RQ83"/>
<dbReference type="PROSITE" id="PS00610">
    <property type="entry name" value="NA_NEUROTRAN_SYMP_1"/>
    <property type="match status" value="1"/>
</dbReference>
<dbReference type="PROSITE" id="PS50267">
    <property type="entry name" value="NA_NEUROTRAN_SYMP_3"/>
    <property type="match status" value="1"/>
</dbReference>
<sequence>MQAQQPLEHWRSRAGFILAAAGSAIGLGNIWRFPYLTGENGGAAFVMVYVVAVALVGLPLMLNELVLGRRGGRDVVGSLRELAPGTFWPWTGFLCVICCFVVLSYYSVVAGWALAYAVATALGLRLDFAAFAASPGPVLLSFAVFLAWTVAIVQAGVAAGIERWSRRLMPLLWLLMLVVLIRSVTLPGAGAGVRYYLHPDFGKLNAEVLLKAVGQVMFSLGVGWGLLITYASYLDRSHPLPRASLWVAGLDTLVALVAGLMIFPAVFALGRDPAGGPALTFQTLPDVFARMPGGVVIGTLFFSLLVVAALTSTIAMLEVPVAWLVREKGVSRAGAAWSVGGAAFVAGIPSALSVGGVRFFSEVHWAGQTGVMGILDQVFGTGLLLVISLLLSVFTGWRWSVE</sequence>
<dbReference type="PANTHER" id="PTHR42948">
    <property type="entry name" value="TRANSPORTER"/>
    <property type="match status" value="1"/>
</dbReference>
<reference evidence="8 9" key="1">
    <citation type="submission" date="2020-02" db="EMBL/GenBank/DDBJ databases">
        <title>Draft genome sequence of Limisphaera ngatamarikiensis NGM72.4T, a thermophilic Verrucomicrobia grouped in subdivision 3.</title>
        <authorList>
            <person name="Carere C.R."/>
            <person name="Steen J."/>
            <person name="Hugenholtz P."/>
            <person name="Stott M.B."/>
        </authorList>
    </citation>
    <scope>NUCLEOTIDE SEQUENCE [LARGE SCALE GENOMIC DNA]</scope>
    <source>
        <strain evidence="8 9">NGM72.4</strain>
    </source>
</reference>
<feature type="transmembrane region" description="Helical" evidence="7">
    <location>
        <begin position="138"/>
        <end position="159"/>
    </location>
</feature>
<dbReference type="Proteomes" id="UP000477311">
    <property type="component" value="Unassembled WGS sequence"/>
</dbReference>
<dbReference type="RefSeq" id="WP_165106523.1">
    <property type="nucleotide sequence ID" value="NZ_JAAKYA010000032.1"/>
</dbReference>
<feature type="transmembrane region" description="Helical" evidence="7">
    <location>
        <begin position="87"/>
        <end position="118"/>
    </location>
</feature>
<keyword evidence="4 7" id="KW-1133">Transmembrane helix</keyword>
<dbReference type="Pfam" id="PF00209">
    <property type="entry name" value="SNF"/>
    <property type="match status" value="2"/>
</dbReference>
<evidence type="ECO:0000313" key="9">
    <source>
        <dbReference type="Proteomes" id="UP000477311"/>
    </source>
</evidence>
<protein>
    <recommendedName>
        <fullName evidence="6">Transporter</fullName>
    </recommendedName>
</protein>
<dbReference type="SUPFAM" id="SSF161070">
    <property type="entry name" value="SNF-like"/>
    <property type="match status" value="1"/>
</dbReference>
<dbReference type="CDD" id="cd10336">
    <property type="entry name" value="SLC6sbd_Tyt1-Like"/>
    <property type="match status" value="1"/>
</dbReference>
<dbReference type="GO" id="GO:0016020">
    <property type="term" value="C:membrane"/>
    <property type="evidence" value="ECO:0007669"/>
    <property type="project" value="UniProtKB-SubCell"/>
</dbReference>
<keyword evidence="2 6" id="KW-0813">Transport</keyword>
<feature type="transmembrane region" description="Helical" evidence="7">
    <location>
        <begin position="212"/>
        <end position="233"/>
    </location>
</feature>
<keyword evidence="9" id="KW-1185">Reference proteome</keyword>
<keyword evidence="6" id="KW-0769">Symport</keyword>
<keyword evidence="3 6" id="KW-0812">Transmembrane</keyword>
<feature type="transmembrane region" description="Helical" evidence="7">
    <location>
        <begin position="337"/>
        <end position="357"/>
    </location>
</feature>
<dbReference type="PANTHER" id="PTHR42948:SF1">
    <property type="entry name" value="TRANSPORTER"/>
    <property type="match status" value="1"/>
</dbReference>
<evidence type="ECO:0000256" key="3">
    <source>
        <dbReference type="ARBA" id="ARBA00022692"/>
    </source>
</evidence>
<feature type="transmembrane region" description="Helical" evidence="7">
    <location>
        <begin position="12"/>
        <end position="31"/>
    </location>
</feature>
<keyword evidence="5 7" id="KW-0472">Membrane</keyword>
<organism evidence="8 9">
    <name type="scientific">Limisphaera ngatamarikiensis</name>
    <dbReference type="NCBI Taxonomy" id="1324935"/>
    <lineage>
        <taxon>Bacteria</taxon>
        <taxon>Pseudomonadati</taxon>
        <taxon>Verrucomicrobiota</taxon>
        <taxon>Verrucomicrobiia</taxon>
        <taxon>Limisphaerales</taxon>
        <taxon>Limisphaeraceae</taxon>
        <taxon>Limisphaera</taxon>
    </lineage>
</organism>
<comment type="subcellular location">
    <subcellularLocation>
        <location evidence="1">Membrane</location>
        <topology evidence="1">Multi-pass membrane protein</topology>
    </subcellularLocation>
</comment>
<name>A0A6M1RQ83_9BACT</name>
<dbReference type="PRINTS" id="PR00176">
    <property type="entry name" value="NANEUSMPORT"/>
</dbReference>
<dbReference type="InterPro" id="IPR037272">
    <property type="entry name" value="SNS_sf"/>
</dbReference>
<evidence type="ECO:0000313" key="8">
    <source>
        <dbReference type="EMBL" id="NGO38835.1"/>
    </source>
</evidence>
<accession>A0A6M1RQ83</accession>
<evidence type="ECO:0000256" key="7">
    <source>
        <dbReference type="SAM" id="Phobius"/>
    </source>
</evidence>
<comment type="similarity">
    <text evidence="6">Belongs to the sodium:neurotransmitter symporter (SNF) (TC 2.A.22) family.</text>
</comment>
<dbReference type="EMBL" id="JAAKYA010000032">
    <property type="protein sequence ID" value="NGO38835.1"/>
    <property type="molecule type" value="Genomic_DNA"/>
</dbReference>